<evidence type="ECO:0000256" key="6">
    <source>
        <dbReference type="SAM" id="Phobius"/>
    </source>
</evidence>
<evidence type="ECO:0000256" key="5">
    <source>
        <dbReference type="SAM" id="MobiDB-lite"/>
    </source>
</evidence>
<dbReference type="Proteomes" id="UP000030151">
    <property type="component" value="Unassembled WGS sequence"/>
</dbReference>
<dbReference type="InterPro" id="IPR056555">
    <property type="entry name" value="NFD4_C"/>
</dbReference>
<dbReference type="InterPro" id="IPR036259">
    <property type="entry name" value="MFS_trans_sf"/>
</dbReference>
<keyword evidence="2 6" id="KW-0812">Transmembrane</keyword>
<evidence type="ECO:0000259" key="8">
    <source>
        <dbReference type="Pfam" id="PF23262"/>
    </source>
</evidence>
<name>A0A0A1V599_9HYPO</name>
<dbReference type="GO" id="GO:0000329">
    <property type="term" value="C:fungal-type vacuole membrane"/>
    <property type="evidence" value="ECO:0007669"/>
    <property type="project" value="TreeGrafter"/>
</dbReference>
<feature type="transmembrane region" description="Helical" evidence="6">
    <location>
        <begin position="463"/>
        <end position="484"/>
    </location>
</feature>
<dbReference type="Pfam" id="PF06813">
    <property type="entry name" value="Nodulin-like"/>
    <property type="match status" value="1"/>
</dbReference>
<feature type="region of interest" description="Disordered" evidence="5">
    <location>
        <begin position="210"/>
        <end position="271"/>
    </location>
</feature>
<keyword evidence="3 6" id="KW-1133">Transmembrane helix</keyword>
<feature type="transmembrane region" description="Helical" evidence="6">
    <location>
        <begin position="140"/>
        <end position="165"/>
    </location>
</feature>
<dbReference type="Gene3D" id="1.20.1250.20">
    <property type="entry name" value="MFS general substrate transporter like domains"/>
    <property type="match status" value="2"/>
</dbReference>
<reference evidence="9 10" key="1">
    <citation type="submission" date="2014-02" db="EMBL/GenBank/DDBJ databases">
        <title>The genome sequence of the entomopathogenic fungus Metarhizium robertsii ARSEF 2575.</title>
        <authorList>
            <person name="Giuliano Garisto Donzelli B."/>
            <person name="Roe B.A."/>
            <person name="Macmil S.L."/>
            <person name="Krasnoff S.B."/>
            <person name="Gibson D.M."/>
        </authorList>
    </citation>
    <scope>NUCLEOTIDE SEQUENCE [LARGE SCALE GENOMIC DNA]</scope>
    <source>
        <strain evidence="9 10">ARSEF 2575</strain>
    </source>
</reference>
<dbReference type="HOGENOM" id="CLU_012596_0_1_1"/>
<feature type="transmembrane region" description="Helical" evidence="6">
    <location>
        <begin position="79"/>
        <end position="99"/>
    </location>
</feature>
<feature type="transmembrane region" description="Helical" evidence="6">
    <location>
        <begin position="323"/>
        <end position="345"/>
    </location>
</feature>
<dbReference type="InterPro" id="IPR010658">
    <property type="entry name" value="Nodulin-like"/>
</dbReference>
<evidence type="ECO:0000313" key="9">
    <source>
        <dbReference type="EMBL" id="EXV04758.1"/>
    </source>
</evidence>
<feature type="transmembrane region" description="Helical" evidence="6">
    <location>
        <begin position="402"/>
        <end position="422"/>
    </location>
</feature>
<evidence type="ECO:0000256" key="1">
    <source>
        <dbReference type="ARBA" id="ARBA00004141"/>
    </source>
</evidence>
<dbReference type="PANTHER" id="PTHR21576:SF158">
    <property type="entry name" value="RIBOSOMAL RNA-PROCESSING PROTEIN 12-LIKE CONSERVED DOMAIN-CONTAINING PROTEIN"/>
    <property type="match status" value="1"/>
</dbReference>
<dbReference type="Pfam" id="PF23262">
    <property type="entry name" value="NFD4_C"/>
    <property type="match status" value="1"/>
</dbReference>
<evidence type="ECO:0000256" key="2">
    <source>
        <dbReference type="ARBA" id="ARBA00022692"/>
    </source>
</evidence>
<feature type="transmembrane region" description="Helical" evidence="6">
    <location>
        <begin position="428"/>
        <end position="451"/>
    </location>
</feature>
<accession>A0A0A1V599</accession>
<dbReference type="SUPFAM" id="SSF103473">
    <property type="entry name" value="MFS general substrate transporter"/>
    <property type="match status" value="1"/>
</dbReference>
<evidence type="ECO:0000256" key="4">
    <source>
        <dbReference type="ARBA" id="ARBA00023136"/>
    </source>
</evidence>
<comment type="caution">
    <text evidence="9">The sequence shown here is derived from an EMBL/GenBank/DDBJ whole genome shotgun (WGS) entry which is preliminary data.</text>
</comment>
<feature type="domain" description="Nodulin-like" evidence="7">
    <location>
        <begin position="16"/>
        <end position="200"/>
    </location>
</feature>
<feature type="transmembrane region" description="Helical" evidence="6">
    <location>
        <begin position="508"/>
        <end position="525"/>
    </location>
</feature>
<dbReference type="OrthoDB" id="410267at2759"/>
<evidence type="ECO:0000256" key="3">
    <source>
        <dbReference type="ARBA" id="ARBA00022989"/>
    </source>
</evidence>
<dbReference type="AlphaFoldDB" id="A0A0A1V599"/>
<dbReference type="EMBL" id="JELW01000002">
    <property type="protein sequence ID" value="EXV04758.1"/>
    <property type="molecule type" value="Genomic_DNA"/>
</dbReference>
<feature type="domain" description="NFD4 C-terminal" evidence="8">
    <location>
        <begin position="317"/>
        <end position="526"/>
    </location>
</feature>
<organism evidence="9 10">
    <name type="scientific">Metarhizium robertsii</name>
    <dbReference type="NCBI Taxonomy" id="568076"/>
    <lineage>
        <taxon>Eukaryota</taxon>
        <taxon>Fungi</taxon>
        <taxon>Dikarya</taxon>
        <taxon>Ascomycota</taxon>
        <taxon>Pezizomycotina</taxon>
        <taxon>Sordariomycetes</taxon>
        <taxon>Hypocreomycetidae</taxon>
        <taxon>Hypocreales</taxon>
        <taxon>Clavicipitaceae</taxon>
        <taxon>Metarhizium</taxon>
    </lineage>
</organism>
<protein>
    <submittedName>
        <fullName evidence="9">MFS transporter</fullName>
    </submittedName>
</protein>
<feature type="transmembrane region" description="Helical" evidence="6">
    <location>
        <begin position="105"/>
        <end position="128"/>
    </location>
</feature>
<feature type="transmembrane region" description="Helical" evidence="6">
    <location>
        <begin position="171"/>
        <end position="191"/>
    </location>
</feature>
<feature type="transmembrane region" description="Helical" evidence="6">
    <location>
        <begin position="12"/>
        <end position="32"/>
    </location>
</feature>
<comment type="subcellular location">
    <subcellularLocation>
        <location evidence="1">Membrane</location>
        <topology evidence="1">Multi-pass membrane protein</topology>
    </subcellularLocation>
</comment>
<sequence length="547" mass="59593">MGQQNQQMRRARLVASVAATIISLACGTNYVYSAWAPQFAERLKLSATQSNLIGQFGNLGMYSLGVPVGMFVDRRGPRPFVLIGAFLLVAGYFPLHMAYDKAYGSVVALCFFSFLTGLGSCMAFAAAVKTSALNWPGHRGTATAFPLAAFGLSAFFFSFIGSVLFPGDPSAFLKLLSFGTVGLTFVGFFFLKVYPHSNYRAICHEEGRRSPPLSAHLRQSYSQSTPHGIRHSEEPGTSNTDSTNTHMASSPVLSGPNTPSNNPSWSSKPVNNDIEEDAVDETSSLMSSTTPELVENVVASSVDTDRSHRIDIRGFSLLRSQSFWLLFTIMAILSGVGLMTINNIGNDVNALWKRYDGSVTEDFLVHRQQMHVSILSVCSFVGRLLSGVGSDFLVKSLHASRIWCLFVASIVFLVAQVCALIIENPRLLGFVSGLSGLGYGFLFGVFPSLVTEAFGIRGLSQNWGFMTLAPVISSNIFNLFYGLVLDSHSVFDPSGERSCHDGLECYRAAYWVTLIACLLGIVFTLRTVQHERGIEVASVKRKTNTED</sequence>
<feature type="compositionally biased region" description="Polar residues" evidence="5">
    <location>
        <begin position="217"/>
        <end position="226"/>
    </location>
</feature>
<evidence type="ECO:0000313" key="10">
    <source>
        <dbReference type="Proteomes" id="UP000030151"/>
    </source>
</evidence>
<evidence type="ECO:0000259" key="7">
    <source>
        <dbReference type="Pfam" id="PF06813"/>
    </source>
</evidence>
<dbReference type="PANTHER" id="PTHR21576">
    <property type="entry name" value="UNCHARACTERIZED NODULIN-LIKE PROTEIN"/>
    <property type="match status" value="1"/>
</dbReference>
<feature type="compositionally biased region" description="Low complexity" evidence="5">
    <location>
        <begin position="254"/>
        <end position="271"/>
    </location>
</feature>
<gene>
    <name evidence="9" type="ORF">X797_002440</name>
</gene>
<keyword evidence="4 6" id="KW-0472">Membrane</keyword>
<dbReference type="eggNOG" id="ENOG502RWDV">
    <property type="taxonomic scope" value="Eukaryota"/>
</dbReference>
<proteinExistence type="predicted"/>
<feature type="compositionally biased region" description="Polar residues" evidence="5">
    <location>
        <begin position="235"/>
        <end position="252"/>
    </location>
</feature>